<dbReference type="PANTHER" id="PTHR15157">
    <property type="entry name" value="UV RADIATION RESISTANCE-ASSOCIATED GENE PROTEIN"/>
    <property type="match status" value="1"/>
</dbReference>
<comment type="similarity">
    <text evidence="1">Belongs to the ATG14 family.</text>
</comment>
<reference evidence="6 7" key="1">
    <citation type="submission" date="2016-06" db="EMBL/GenBank/DDBJ databases">
        <title>Evolution of pathogenesis and genome organization in the Tremellales.</title>
        <authorList>
            <person name="Cuomo C."/>
            <person name="Litvintseva A."/>
            <person name="Heitman J."/>
            <person name="Chen Y."/>
            <person name="Sun S."/>
            <person name="Springer D."/>
            <person name="Dromer F."/>
            <person name="Young S."/>
            <person name="Zeng Q."/>
            <person name="Chapman S."/>
            <person name="Gujja S."/>
            <person name="Saif S."/>
            <person name="Birren B."/>
        </authorList>
    </citation>
    <scope>NUCLEOTIDE SEQUENCE [LARGE SCALE GENOMIC DNA]</scope>
    <source>
        <strain evidence="6 7">ATCC 28783</strain>
    </source>
</reference>
<organism evidence="6 7">
    <name type="scientific">Tremella mesenterica</name>
    <name type="common">Jelly fungus</name>
    <dbReference type="NCBI Taxonomy" id="5217"/>
    <lineage>
        <taxon>Eukaryota</taxon>
        <taxon>Fungi</taxon>
        <taxon>Dikarya</taxon>
        <taxon>Basidiomycota</taxon>
        <taxon>Agaricomycotina</taxon>
        <taxon>Tremellomycetes</taxon>
        <taxon>Tremellales</taxon>
        <taxon>Tremellaceae</taxon>
        <taxon>Tremella</taxon>
    </lineage>
</organism>
<dbReference type="GO" id="GO:0000149">
    <property type="term" value="F:SNARE binding"/>
    <property type="evidence" value="ECO:0007669"/>
    <property type="project" value="TreeGrafter"/>
</dbReference>
<comment type="caution">
    <text evidence="6">The sequence shown here is derived from an EMBL/GenBank/DDBJ whole genome shotgun (WGS) entry which is preliminary data.</text>
</comment>
<name>A0A4Q1BNT3_TREME</name>
<feature type="compositionally biased region" description="Low complexity" evidence="5">
    <location>
        <begin position="78"/>
        <end position="95"/>
    </location>
</feature>
<dbReference type="GO" id="GO:0032991">
    <property type="term" value="C:protein-containing complex"/>
    <property type="evidence" value="ECO:0007669"/>
    <property type="project" value="UniProtKB-ARBA"/>
</dbReference>
<gene>
    <name evidence="6" type="ORF">M231_03203</name>
</gene>
<protein>
    <recommendedName>
        <fullName evidence="2">Autophagy-related protein 14</fullName>
    </recommendedName>
</protein>
<feature type="coiled-coil region" evidence="4">
    <location>
        <begin position="457"/>
        <end position="484"/>
    </location>
</feature>
<evidence type="ECO:0000256" key="3">
    <source>
        <dbReference type="ARBA" id="ARBA00023054"/>
    </source>
</evidence>
<accession>A0A4Q1BNT3</accession>
<dbReference type="Proteomes" id="UP000289152">
    <property type="component" value="Unassembled WGS sequence"/>
</dbReference>
<dbReference type="Pfam" id="PF10186">
    <property type="entry name" value="ATG14"/>
    <property type="match status" value="1"/>
</dbReference>
<dbReference type="GO" id="GO:0035493">
    <property type="term" value="P:SNARE complex assembly"/>
    <property type="evidence" value="ECO:0007669"/>
    <property type="project" value="TreeGrafter"/>
</dbReference>
<dbReference type="EMBL" id="SDIL01000030">
    <property type="protein sequence ID" value="RXK39534.1"/>
    <property type="molecule type" value="Genomic_DNA"/>
</dbReference>
<dbReference type="VEuPathDB" id="FungiDB:TREMEDRAFT_73876"/>
<feature type="region of interest" description="Disordered" evidence="5">
    <location>
        <begin position="47"/>
        <end position="105"/>
    </location>
</feature>
<dbReference type="OrthoDB" id="72772at2759"/>
<feature type="region of interest" description="Disordered" evidence="5">
    <location>
        <begin position="159"/>
        <end position="309"/>
    </location>
</feature>
<keyword evidence="3 4" id="KW-0175">Coiled coil</keyword>
<dbReference type="InParanoid" id="A0A4Q1BNT3"/>
<dbReference type="InterPro" id="IPR018791">
    <property type="entry name" value="UV_resistance/autophagy_Atg14"/>
</dbReference>
<dbReference type="GO" id="GO:0005768">
    <property type="term" value="C:endosome"/>
    <property type="evidence" value="ECO:0007669"/>
    <property type="project" value="TreeGrafter"/>
</dbReference>
<feature type="compositionally biased region" description="Polar residues" evidence="5">
    <location>
        <begin position="752"/>
        <end position="766"/>
    </location>
</feature>
<keyword evidence="7" id="KW-1185">Reference proteome</keyword>
<evidence type="ECO:0000256" key="4">
    <source>
        <dbReference type="SAM" id="Coils"/>
    </source>
</evidence>
<feature type="compositionally biased region" description="Polar residues" evidence="5">
    <location>
        <begin position="267"/>
        <end position="286"/>
    </location>
</feature>
<evidence type="ECO:0000256" key="1">
    <source>
        <dbReference type="ARBA" id="ARBA00009574"/>
    </source>
</evidence>
<dbReference type="GO" id="GO:0000323">
    <property type="term" value="C:lytic vacuole"/>
    <property type="evidence" value="ECO:0007669"/>
    <property type="project" value="TreeGrafter"/>
</dbReference>
<evidence type="ECO:0000313" key="6">
    <source>
        <dbReference type="EMBL" id="RXK39534.1"/>
    </source>
</evidence>
<evidence type="ECO:0000256" key="2">
    <source>
        <dbReference type="ARBA" id="ARBA00013807"/>
    </source>
</evidence>
<evidence type="ECO:0000313" key="7">
    <source>
        <dbReference type="Proteomes" id="UP000289152"/>
    </source>
</evidence>
<feature type="compositionally biased region" description="Polar residues" evidence="5">
    <location>
        <begin position="237"/>
        <end position="259"/>
    </location>
</feature>
<dbReference type="PANTHER" id="PTHR15157:SF5">
    <property type="entry name" value="UV RADIATION RESISTANCE-ASSOCIATED GENE PROTEIN"/>
    <property type="match status" value="1"/>
</dbReference>
<evidence type="ECO:0000256" key="5">
    <source>
        <dbReference type="SAM" id="MobiDB-lite"/>
    </source>
</evidence>
<sequence>MTSLHDYFSPLDKPRIRHITGVRIHQLTLPESLPYASKLLQDPEIPSPIEGYNLGDSSRPRLSSTASHELSRRERRVSVASRTRSESSSTICPSSPVHRTTRSYRLRAPTLAGEAIEHAQEGSWAESVLSKDTSDQVDTATQERLARCFVVLKIAEKDGGVPFPQRSHSQSDSSRPPPLRPLQGRGPSRSLSSPTARAAESRSRPSTVEPPDTPSPPLTPISSTSSFSGVGDRPAINRQSSLSIQGKNKGQPARLSNTEGKLESASPMKTKSSLPPISVSLRQSKTGRPAPRPSSSASDTKVPLPSISTPTPTTPFFFSSIHPPSTHPRFLSLTPETDFASWLTVQEMASSELVVEIWVEDSFVPSVETLKWRKLENVGGRVQLDDLRIVTDDTVRPPNTLEFTLSIFPKSVFYLPLGGSHHVTGTKNADSMRSMLQRSVRELRRKQSLGVGGLHQLVNLQAVIADTEREIAQVQRKINALLLADTDNSALRREVEERSGRIRWLKKAIMEVEKSTMEAQSRVSLEQEEMERRRENLARAEEADEIRRSGMEELHSEVKSIQQETQALRPAIHLLRSQHVQTLDSLFPIVPLNPSTLLYSILEVPLPIPSSPEEPAPPLTMPTGVLPDGMKIDERTTSAALGYVAMVVHLLDQLKGTEGGLPYPVTCAGSRSLVKDAVSVMQGPRSFPLYARGVERYRFEYAVYLLNKNIEMLMQEADIRLVELRHTLPNLKNLLLTLSSPEPPAQPIPMIASSSRQTSHAWSFTMPTSPSSISSPPGRTGERDKSSSRGVNTPSPLGRRIDRRRKSKRPSFGTGIVGIETDDDVAGGEKIAEGEGSLDRVLAT</sequence>
<feature type="region of interest" description="Disordered" evidence="5">
    <location>
        <begin position="746"/>
        <end position="844"/>
    </location>
</feature>
<feature type="compositionally biased region" description="Low complexity" evidence="5">
    <location>
        <begin position="767"/>
        <end position="777"/>
    </location>
</feature>
<dbReference type="AlphaFoldDB" id="A0A4Q1BNT3"/>
<dbReference type="STRING" id="5217.A0A4Q1BNT3"/>
<proteinExistence type="inferred from homology"/>